<dbReference type="STRING" id="50990.A0A4Y7PTH9"/>
<protein>
    <submittedName>
        <fullName evidence="10">Cloroperoxidase</fullName>
    </submittedName>
</protein>
<dbReference type="EMBL" id="ML170208">
    <property type="protein sequence ID" value="TDL18388.1"/>
    <property type="molecule type" value="Genomic_DNA"/>
</dbReference>
<dbReference type="Pfam" id="PF01328">
    <property type="entry name" value="Peroxidase_2"/>
    <property type="match status" value="1"/>
</dbReference>
<feature type="compositionally biased region" description="Basic and acidic residues" evidence="8">
    <location>
        <begin position="330"/>
        <end position="348"/>
    </location>
</feature>
<dbReference type="PROSITE" id="PS51405">
    <property type="entry name" value="HEME_HALOPEROXIDASE"/>
    <property type="match status" value="1"/>
</dbReference>
<dbReference type="AlphaFoldDB" id="A0A4Y7PTH9"/>
<sequence>MSDIVPTAESSPPSPHHSHATGTCPFVKNPHAFCPPTEGDSRAPCPALNTLANHGYLPRNGKHLSGQTIVHALEQGYNCSTPLAYFLTYAGILALGQFVDFSLSDLGRHNRIEHNASLVHGDAGPNEYAPTRVVDAALERLLGDSRDGRYLTAEDVGEARVRRESVYKTEIDGFHAEVARGEMALVLGIFGHHNTDAPSDGVDHVPLDIAKTWFKEERLPEGWKPSHRQTLIETVKASTAIRHAMQELRKDTTAVEVLKAREEGALNGRPVSIATTSTSTSTSTSNFEFTSEESAGSSYDAMSTDDDAGTTTTADDSMEVSTPDTSPTPSRDEVPVWQKQKQEDRVLHEHDEEVVGEVVGDCPTPQAIHV</sequence>
<comment type="similarity">
    <text evidence="7">Belongs to the chloroperoxidase family.</text>
</comment>
<accession>A0A4Y7PTH9</accession>
<reference evidence="10 11" key="1">
    <citation type="submission" date="2018-06" db="EMBL/GenBank/DDBJ databases">
        <title>A transcriptomic atlas of mushroom development highlights an independent origin of complex multicellularity.</title>
        <authorList>
            <consortium name="DOE Joint Genome Institute"/>
            <person name="Krizsan K."/>
            <person name="Almasi E."/>
            <person name="Merenyi Z."/>
            <person name="Sahu N."/>
            <person name="Viragh M."/>
            <person name="Koszo T."/>
            <person name="Mondo S."/>
            <person name="Kiss B."/>
            <person name="Balint B."/>
            <person name="Kues U."/>
            <person name="Barry K."/>
            <person name="Hegedus J.C."/>
            <person name="Henrissat B."/>
            <person name="Johnson J."/>
            <person name="Lipzen A."/>
            <person name="Ohm R."/>
            <person name="Nagy I."/>
            <person name="Pangilinan J."/>
            <person name="Yan J."/>
            <person name="Xiong Y."/>
            <person name="Grigoriev I.V."/>
            <person name="Hibbett D.S."/>
            <person name="Nagy L.G."/>
        </authorList>
    </citation>
    <scope>NUCLEOTIDE SEQUENCE [LARGE SCALE GENOMIC DNA]</scope>
    <source>
        <strain evidence="10 11">SZMC22713</strain>
    </source>
</reference>
<keyword evidence="2 10" id="KW-0575">Peroxidase</keyword>
<dbReference type="GO" id="GO:0046872">
    <property type="term" value="F:metal ion binding"/>
    <property type="evidence" value="ECO:0007669"/>
    <property type="project" value="UniProtKB-KW"/>
</dbReference>
<dbReference type="SUPFAM" id="SSF47571">
    <property type="entry name" value="Cloroperoxidase"/>
    <property type="match status" value="1"/>
</dbReference>
<dbReference type="Gene3D" id="1.10.489.10">
    <property type="entry name" value="Chloroperoxidase-like"/>
    <property type="match status" value="1"/>
</dbReference>
<dbReference type="InterPro" id="IPR000028">
    <property type="entry name" value="Chloroperoxidase"/>
</dbReference>
<feature type="compositionally biased region" description="Low complexity" evidence="8">
    <location>
        <begin position="275"/>
        <end position="294"/>
    </location>
</feature>
<feature type="region of interest" description="Disordered" evidence="8">
    <location>
        <begin position="272"/>
        <end position="348"/>
    </location>
</feature>
<dbReference type="GO" id="GO:0004601">
    <property type="term" value="F:peroxidase activity"/>
    <property type="evidence" value="ECO:0007669"/>
    <property type="project" value="UniProtKB-KW"/>
</dbReference>
<evidence type="ECO:0000256" key="1">
    <source>
        <dbReference type="ARBA" id="ARBA00001970"/>
    </source>
</evidence>
<dbReference type="InterPro" id="IPR036851">
    <property type="entry name" value="Chloroperoxidase-like_sf"/>
</dbReference>
<feature type="region of interest" description="Disordered" evidence="8">
    <location>
        <begin position="1"/>
        <end position="22"/>
    </location>
</feature>
<name>A0A4Y7PTH9_9AGAM</name>
<feature type="domain" description="Heme haloperoxidase family profile" evidence="9">
    <location>
        <begin position="29"/>
        <end position="236"/>
    </location>
</feature>
<dbReference type="PANTHER" id="PTHR33577:SF9">
    <property type="entry name" value="PEROXIDASE STCC"/>
    <property type="match status" value="1"/>
</dbReference>
<keyword evidence="4" id="KW-0479">Metal-binding</keyword>
<evidence type="ECO:0000256" key="3">
    <source>
        <dbReference type="ARBA" id="ARBA00022617"/>
    </source>
</evidence>
<gene>
    <name evidence="10" type="ORF">BD410DRAFT_793269</name>
</gene>
<keyword evidence="11" id="KW-1185">Reference proteome</keyword>
<feature type="compositionally biased region" description="Polar residues" evidence="8">
    <location>
        <begin position="319"/>
        <end position="329"/>
    </location>
</feature>
<evidence type="ECO:0000256" key="8">
    <source>
        <dbReference type="SAM" id="MobiDB-lite"/>
    </source>
</evidence>
<evidence type="ECO:0000256" key="5">
    <source>
        <dbReference type="ARBA" id="ARBA00023002"/>
    </source>
</evidence>
<evidence type="ECO:0000313" key="10">
    <source>
        <dbReference type="EMBL" id="TDL18388.1"/>
    </source>
</evidence>
<evidence type="ECO:0000313" key="11">
    <source>
        <dbReference type="Proteomes" id="UP000294933"/>
    </source>
</evidence>
<evidence type="ECO:0000256" key="6">
    <source>
        <dbReference type="ARBA" id="ARBA00023004"/>
    </source>
</evidence>
<evidence type="ECO:0000259" key="9">
    <source>
        <dbReference type="PROSITE" id="PS51405"/>
    </source>
</evidence>
<proteinExistence type="inferred from homology"/>
<keyword evidence="3" id="KW-0349">Heme</keyword>
<evidence type="ECO:0000256" key="7">
    <source>
        <dbReference type="ARBA" id="ARBA00025795"/>
    </source>
</evidence>
<dbReference type="PANTHER" id="PTHR33577">
    <property type="entry name" value="STERIGMATOCYSTIN BIOSYNTHESIS PEROXIDASE STCC-RELATED"/>
    <property type="match status" value="1"/>
</dbReference>
<evidence type="ECO:0000256" key="2">
    <source>
        <dbReference type="ARBA" id="ARBA00022559"/>
    </source>
</evidence>
<keyword evidence="5" id="KW-0560">Oxidoreductase</keyword>
<dbReference type="OrthoDB" id="407298at2759"/>
<dbReference type="Proteomes" id="UP000294933">
    <property type="component" value="Unassembled WGS sequence"/>
</dbReference>
<evidence type="ECO:0000256" key="4">
    <source>
        <dbReference type="ARBA" id="ARBA00022723"/>
    </source>
</evidence>
<comment type="cofactor">
    <cofactor evidence="1">
        <name>heme b</name>
        <dbReference type="ChEBI" id="CHEBI:60344"/>
    </cofactor>
</comment>
<keyword evidence="6" id="KW-0408">Iron</keyword>
<organism evidence="10 11">
    <name type="scientific">Rickenella mellea</name>
    <dbReference type="NCBI Taxonomy" id="50990"/>
    <lineage>
        <taxon>Eukaryota</taxon>
        <taxon>Fungi</taxon>
        <taxon>Dikarya</taxon>
        <taxon>Basidiomycota</taxon>
        <taxon>Agaricomycotina</taxon>
        <taxon>Agaricomycetes</taxon>
        <taxon>Hymenochaetales</taxon>
        <taxon>Rickenellaceae</taxon>
        <taxon>Rickenella</taxon>
    </lineage>
</organism>
<dbReference type="VEuPathDB" id="FungiDB:BD410DRAFT_793269"/>